<evidence type="ECO:0000256" key="1">
    <source>
        <dbReference type="ARBA" id="ARBA00023125"/>
    </source>
</evidence>
<comment type="caution">
    <text evidence="5">The sequence shown here is derived from an EMBL/GenBank/DDBJ whole genome shotgun (WGS) entry which is preliminary data.</text>
</comment>
<dbReference type="GO" id="GO:0009295">
    <property type="term" value="C:nucleoid"/>
    <property type="evidence" value="ECO:0007669"/>
    <property type="project" value="TreeGrafter"/>
</dbReference>
<dbReference type="Proteomes" id="UP000223913">
    <property type="component" value="Unassembled WGS sequence"/>
</dbReference>
<keyword evidence="1 2" id="KW-0238">DNA-binding</keyword>
<evidence type="ECO:0000313" key="6">
    <source>
        <dbReference type="Proteomes" id="UP000223913"/>
    </source>
</evidence>
<evidence type="ECO:0000313" key="5">
    <source>
        <dbReference type="EMBL" id="PHN03075.1"/>
    </source>
</evidence>
<dbReference type="PROSITE" id="PS50935">
    <property type="entry name" value="SSB"/>
    <property type="match status" value="1"/>
</dbReference>
<dbReference type="InterPro" id="IPR011344">
    <property type="entry name" value="ssDNA-bd"/>
</dbReference>
<keyword evidence="2" id="KW-0234">DNA repair</keyword>
<dbReference type="HAMAP" id="MF_00984">
    <property type="entry name" value="SSB"/>
    <property type="match status" value="1"/>
</dbReference>
<dbReference type="Gene3D" id="2.40.50.140">
    <property type="entry name" value="Nucleic acid-binding proteins"/>
    <property type="match status" value="1"/>
</dbReference>
<dbReference type="SUPFAM" id="SSF50249">
    <property type="entry name" value="Nucleic acid-binding proteins"/>
    <property type="match status" value="1"/>
</dbReference>
<dbReference type="OrthoDB" id="1265936at2"/>
<feature type="compositionally biased region" description="Low complexity" evidence="4">
    <location>
        <begin position="131"/>
        <end position="142"/>
    </location>
</feature>
<name>A0A2D0N3J7_FLAN2</name>
<dbReference type="InterPro" id="IPR012340">
    <property type="entry name" value="NA-bd_OB-fold"/>
</dbReference>
<keyword evidence="2" id="KW-0233">DNA recombination</keyword>
<sequence length="157" mass="17524">MVNRVILIGNLGRDPEVRRLENGAVVAKFSIATNENYRDKSGEWQSLTEWHDIVMWRSLAERAEGQLKKGMPVYVEGKLTHRTWEDQDGNKRKTTEVVANYFRSLASRRDGEGNNSYFPSADDEYPGGGFSSSSVESDNSSSEAPVSSDAADDDLPF</sequence>
<dbReference type="CDD" id="cd04496">
    <property type="entry name" value="SSB_OBF"/>
    <property type="match status" value="1"/>
</dbReference>
<feature type="region of interest" description="Disordered" evidence="4">
    <location>
        <begin position="108"/>
        <end position="157"/>
    </location>
</feature>
<comment type="function">
    <text evidence="2">Plays an important role in DNA replication, recombination and repair. Binds to ssDNA and to an array of partner proteins to recruit them to their sites of action during DNA metabolism.</text>
</comment>
<dbReference type="PANTHER" id="PTHR10302:SF0">
    <property type="entry name" value="SINGLE-STRANDED DNA-BINDING PROTEIN, MITOCHONDRIAL"/>
    <property type="match status" value="1"/>
</dbReference>
<keyword evidence="2" id="KW-0235">DNA replication</keyword>
<comment type="caution">
    <text evidence="2">Lacks conserved residue(s) required for the propagation of feature annotation.</text>
</comment>
<evidence type="ECO:0000256" key="4">
    <source>
        <dbReference type="SAM" id="MobiDB-lite"/>
    </source>
</evidence>
<evidence type="ECO:0000256" key="3">
    <source>
        <dbReference type="RuleBase" id="RU000524"/>
    </source>
</evidence>
<accession>A0A2D0N3J7</accession>
<dbReference type="AlphaFoldDB" id="A0A2D0N3J7"/>
<dbReference type="GO" id="GO:0003697">
    <property type="term" value="F:single-stranded DNA binding"/>
    <property type="evidence" value="ECO:0007669"/>
    <property type="project" value="UniProtKB-UniRule"/>
</dbReference>
<gene>
    <name evidence="5" type="ORF">CRP01_28765</name>
</gene>
<keyword evidence="2" id="KW-0227">DNA damage</keyword>
<dbReference type="GO" id="GO:0006260">
    <property type="term" value="P:DNA replication"/>
    <property type="evidence" value="ECO:0007669"/>
    <property type="project" value="UniProtKB-UniRule"/>
</dbReference>
<dbReference type="PANTHER" id="PTHR10302">
    <property type="entry name" value="SINGLE-STRANDED DNA-BINDING PROTEIN"/>
    <property type="match status" value="1"/>
</dbReference>
<protein>
    <recommendedName>
        <fullName evidence="2 3">Single-stranded DNA-binding protein</fullName>
        <shortName evidence="2">SSB</shortName>
    </recommendedName>
</protein>
<keyword evidence="6" id="KW-1185">Reference proteome</keyword>
<dbReference type="InterPro" id="IPR000424">
    <property type="entry name" value="Primosome_PriB/ssb"/>
</dbReference>
<dbReference type="GO" id="GO:0006310">
    <property type="term" value="P:DNA recombination"/>
    <property type="evidence" value="ECO:0007669"/>
    <property type="project" value="UniProtKB-UniRule"/>
</dbReference>
<evidence type="ECO:0000256" key="2">
    <source>
        <dbReference type="HAMAP-Rule" id="MF_00984"/>
    </source>
</evidence>
<dbReference type="EMBL" id="PDUD01000034">
    <property type="protein sequence ID" value="PHN03075.1"/>
    <property type="molecule type" value="Genomic_DNA"/>
</dbReference>
<comment type="subunit">
    <text evidence="2">Homotetramer.</text>
</comment>
<reference evidence="5 6" key="1">
    <citation type="submission" date="2017-10" db="EMBL/GenBank/DDBJ databases">
        <title>The draft genome sequence of Lewinella nigricans NBRC 102662.</title>
        <authorList>
            <person name="Wang K."/>
        </authorList>
    </citation>
    <scope>NUCLEOTIDE SEQUENCE [LARGE SCALE GENOMIC DNA]</scope>
    <source>
        <strain evidence="5 6">NBRC 102662</strain>
    </source>
</reference>
<dbReference type="RefSeq" id="WP_099153516.1">
    <property type="nucleotide sequence ID" value="NZ_PDUD01000034.1"/>
</dbReference>
<proteinExistence type="inferred from homology"/>
<dbReference type="NCBIfam" id="TIGR00621">
    <property type="entry name" value="ssb"/>
    <property type="match status" value="1"/>
</dbReference>
<dbReference type="Pfam" id="PF00436">
    <property type="entry name" value="SSB"/>
    <property type="match status" value="1"/>
</dbReference>
<organism evidence="5 6">
    <name type="scientific">Flavilitoribacter nigricans (strain ATCC 23147 / DSM 23189 / NBRC 102662 / NCIMB 1420 / SS-2)</name>
    <name type="common">Lewinella nigricans</name>
    <dbReference type="NCBI Taxonomy" id="1122177"/>
    <lineage>
        <taxon>Bacteria</taxon>
        <taxon>Pseudomonadati</taxon>
        <taxon>Bacteroidota</taxon>
        <taxon>Saprospiria</taxon>
        <taxon>Saprospirales</taxon>
        <taxon>Lewinellaceae</taxon>
        <taxon>Flavilitoribacter</taxon>
    </lineage>
</organism>
<feature type="short sequence motif" description="Important for interaction with partner proteins" evidence="2">
    <location>
        <begin position="152"/>
        <end position="157"/>
    </location>
</feature>
<dbReference type="GO" id="GO:0006281">
    <property type="term" value="P:DNA repair"/>
    <property type="evidence" value="ECO:0007669"/>
    <property type="project" value="UniProtKB-UniRule"/>
</dbReference>